<dbReference type="Proteomes" id="UP001597601">
    <property type="component" value="Unassembled WGS sequence"/>
</dbReference>
<feature type="transmembrane region" description="Helical" evidence="1">
    <location>
        <begin position="83"/>
        <end position="101"/>
    </location>
</feature>
<sequence>MNAYSIVQHLHSGFRYIVLVLFIYTIIAALLGWFGKRPYTNGNRLTNLFAMISAHTQLLIGIALYFLSPLVQFAGSTMKDPVLRYYTVEHQVIMLIALVLITIGHSKSKKALSAEAKHKTIALFYGIALLIIIGALVHGKISVL</sequence>
<keyword evidence="1" id="KW-0472">Membrane</keyword>
<gene>
    <name evidence="2" type="ORF">ACFSYC_01715</name>
</gene>
<protein>
    <submittedName>
        <fullName evidence="2">Cytochrome B</fullName>
    </submittedName>
</protein>
<comment type="caution">
    <text evidence="2">The sequence shown here is derived from an EMBL/GenBank/DDBJ whole genome shotgun (WGS) entry which is preliminary data.</text>
</comment>
<organism evidence="2 3">
    <name type="scientific">Mucilaginibacter antarcticus</name>
    <dbReference type="NCBI Taxonomy" id="1855725"/>
    <lineage>
        <taxon>Bacteria</taxon>
        <taxon>Pseudomonadati</taxon>
        <taxon>Bacteroidota</taxon>
        <taxon>Sphingobacteriia</taxon>
        <taxon>Sphingobacteriales</taxon>
        <taxon>Sphingobacteriaceae</taxon>
        <taxon>Mucilaginibacter</taxon>
    </lineage>
</organism>
<keyword evidence="1" id="KW-0812">Transmembrane</keyword>
<feature type="transmembrane region" description="Helical" evidence="1">
    <location>
        <begin position="122"/>
        <end position="141"/>
    </location>
</feature>
<feature type="transmembrane region" description="Helical" evidence="1">
    <location>
        <begin position="47"/>
        <end position="71"/>
    </location>
</feature>
<evidence type="ECO:0000313" key="2">
    <source>
        <dbReference type="EMBL" id="MFD2863392.1"/>
    </source>
</evidence>
<feature type="transmembrane region" description="Helical" evidence="1">
    <location>
        <begin position="14"/>
        <end position="35"/>
    </location>
</feature>
<evidence type="ECO:0000313" key="3">
    <source>
        <dbReference type="Proteomes" id="UP001597601"/>
    </source>
</evidence>
<accession>A0ABW5XJY6</accession>
<proteinExistence type="predicted"/>
<reference evidence="3" key="1">
    <citation type="journal article" date="2019" name="Int. J. Syst. Evol. Microbiol.">
        <title>The Global Catalogue of Microorganisms (GCM) 10K type strain sequencing project: providing services to taxonomists for standard genome sequencing and annotation.</title>
        <authorList>
            <consortium name="The Broad Institute Genomics Platform"/>
            <consortium name="The Broad Institute Genome Sequencing Center for Infectious Disease"/>
            <person name="Wu L."/>
            <person name="Ma J."/>
        </authorList>
    </citation>
    <scope>NUCLEOTIDE SEQUENCE [LARGE SCALE GENOMIC DNA]</scope>
    <source>
        <strain evidence="3">KCTC 52232</strain>
    </source>
</reference>
<keyword evidence="1" id="KW-1133">Transmembrane helix</keyword>
<dbReference type="RefSeq" id="WP_377122869.1">
    <property type="nucleotide sequence ID" value="NZ_JBHUHN010000001.1"/>
</dbReference>
<name>A0ABW5XJY6_9SPHI</name>
<evidence type="ECO:0000256" key="1">
    <source>
        <dbReference type="SAM" id="Phobius"/>
    </source>
</evidence>
<keyword evidence="3" id="KW-1185">Reference proteome</keyword>
<dbReference type="EMBL" id="JBHUON010000001">
    <property type="protein sequence ID" value="MFD2863392.1"/>
    <property type="molecule type" value="Genomic_DNA"/>
</dbReference>